<organism evidence="2 3">
    <name type="scientific">Pallidibacillus thermolactis</name>
    <dbReference type="NCBI Taxonomy" id="251051"/>
    <lineage>
        <taxon>Bacteria</taxon>
        <taxon>Bacillati</taxon>
        <taxon>Bacillota</taxon>
        <taxon>Bacilli</taxon>
        <taxon>Bacillales</taxon>
        <taxon>Bacillaceae</taxon>
        <taxon>Pallidibacillus</taxon>
    </lineage>
</organism>
<feature type="transmembrane region" description="Helical" evidence="1">
    <location>
        <begin position="5"/>
        <end position="22"/>
    </location>
</feature>
<feature type="transmembrane region" description="Helical" evidence="1">
    <location>
        <begin position="235"/>
        <end position="260"/>
    </location>
</feature>
<reference evidence="2 3" key="1">
    <citation type="submission" date="2022-10" db="EMBL/GenBank/DDBJ databases">
        <title>Description of Fervidibacillus gen. nov. in the family Fervidibacillaceae fam. nov. with two species, Fervidibacillus albus sp. nov., and Fervidibacillus halotolerans sp. nov., isolated from tidal flat sediments.</title>
        <authorList>
            <person name="Kwon K.K."/>
            <person name="Yang S.-H."/>
        </authorList>
    </citation>
    <scope>NUCLEOTIDE SEQUENCE [LARGE SCALE GENOMIC DNA]</scope>
    <source>
        <strain evidence="2 3">DSM 23332</strain>
    </source>
</reference>
<keyword evidence="1" id="KW-1133">Transmembrane helix</keyword>
<feature type="transmembrane region" description="Helical" evidence="1">
    <location>
        <begin position="430"/>
        <end position="455"/>
    </location>
</feature>
<feature type="transmembrane region" description="Helical" evidence="1">
    <location>
        <begin position="58"/>
        <end position="83"/>
    </location>
</feature>
<feature type="transmembrane region" description="Helical" evidence="1">
    <location>
        <begin position="392"/>
        <end position="410"/>
    </location>
</feature>
<evidence type="ECO:0000313" key="2">
    <source>
        <dbReference type="EMBL" id="MCU9593285.1"/>
    </source>
</evidence>
<dbReference type="NCBIfam" id="TIGR00791">
    <property type="entry name" value="gntP"/>
    <property type="match status" value="1"/>
</dbReference>
<dbReference type="PANTHER" id="PTHR30354:SF25">
    <property type="entry name" value="INNER MEMBRANE PERMEASE YGBN"/>
    <property type="match status" value="1"/>
</dbReference>
<feature type="transmembrane region" description="Helical" evidence="1">
    <location>
        <begin position="352"/>
        <end position="380"/>
    </location>
</feature>
<dbReference type="EMBL" id="JAOUSE010000003">
    <property type="protein sequence ID" value="MCU9593285.1"/>
    <property type="molecule type" value="Genomic_DNA"/>
</dbReference>
<dbReference type="RefSeq" id="WP_173658968.1">
    <property type="nucleotide sequence ID" value="NZ_JAOUSE010000003.1"/>
</dbReference>
<feature type="transmembrane region" description="Helical" evidence="1">
    <location>
        <begin position="272"/>
        <end position="292"/>
    </location>
</feature>
<keyword evidence="1" id="KW-0472">Membrane</keyword>
<feature type="transmembrane region" description="Helical" evidence="1">
    <location>
        <begin position="313"/>
        <end position="332"/>
    </location>
</feature>
<dbReference type="PIRSF" id="PIRSF002746">
    <property type="entry name" value="Gluconate_transporter"/>
    <property type="match status" value="1"/>
</dbReference>
<dbReference type="PANTHER" id="PTHR30354">
    <property type="entry name" value="GNT FAMILY GLUCONATE TRANSPORTER"/>
    <property type="match status" value="1"/>
</dbReference>
<dbReference type="InterPro" id="IPR003474">
    <property type="entry name" value="Glcn_transporter"/>
</dbReference>
<feature type="transmembrane region" description="Helical" evidence="1">
    <location>
        <begin position="140"/>
        <end position="158"/>
    </location>
</feature>
<keyword evidence="1" id="KW-0812">Transmembrane</keyword>
<gene>
    <name evidence="2" type="ORF">OEV82_02295</name>
</gene>
<sequence length="456" mass="48490">MDSSLLILVAVLGIFALLFLVMKSKLQAFIALILVSLLMGLLVGMSPEEIIETFDKGMGETVAFISIVIGLGAMFGEILRVSGGAERLALTLLDKFGEKRAPWALGLAGLIISIPIFLDVALVILMPILYALAKKSKKSLLLYGIPLLSGLLVAHAMIPPTPGPLGAASILNAELGWVILFSLLVGIPIMIIGGPLFGSFIANKIFIPVPISDEETKAVLSEEAKLKQQQKELPGFWSVLLIILLPLVLILLNTLAPLVLEEGSFVRDAFVFIGHPYVALTITTLLTAYIFGAKRGFTKDDIQEITTKALEPAGIIILITGAGGIFGEMLVASGIGDVLVDIMKEVNLPLIIFAYLTAVLLRLAIGSVTVAMITTSSIVAPLASALEYSGPALGILVITIASGAVIASHVNDSGFWMVNRYFGMSVQDTLKSWTAMSTIISVVGFILCLILSFIFI</sequence>
<feature type="transmembrane region" description="Helical" evidence="1">
    <location>
        <begin position="28"/>
        <end position="46"/>
    </location>
</feature>
<comment type="caution">
    <text evidence="2">The sequence shown here is derived from an EMBL/GenBank/DDBJ whole genome shotgun (WGS) entry which is preliminary data.</text>
</comment>
<proteinExistence type="predicted"/>
<protein>
    <submittedName>
        <fullName evidence="2">GntP family permease</fullName>
    </submittedName>
</protein>
<dbReference type="Pfam" id="PF02447">
    <property type="entry name" value="GntP_permease"/>
    <property type="match status" value="1"/>
</dbReference>
<name>A0ABT2WCQ3_9BACI</name>
<evidence type="ECO:0000256" key="1">
    <source>
        <dbReference type="SAM" id="Phobius"/>
    </source>
</evidence>
<feature type="transmembrane region" description="Helical" evidence="1">
    <location>
        <begin position="103"/>
        <end position="133"/>
    </location>
</feature>
<dbReference type="Proteomes" id="UP001208656">
    <property type="component" value="Unassembled WGS sequence"/>
</dbReference>
<accession>A0ABT2WCQ3</accession>
<keyword evidence="3" id="KW-1185">Reference proteome</keyword>
<evidence type="ECO:0000313" key="3">
    <source>
        <dbReference type="Proteomes" id="UP001208656"/>
    </source>
</evidence>
<feature type="transmembrane region" description="Helical" evidence="1">
    <location>
        <begin position="178"/>
        <end position="202"/>
    </location>
</feature>